<accession>A0A2U8E4E1</accession>
<name>A0A2U8E4E1_9BACT</name>
<sequence length="68" mass="7872">MIGFSKTIRTFCGYRISAFFCCYIVLCDIIFFYSAFGASLVVIFLSTTTTFEGYRLGLDMRFFDINEK</sequence>
<reference evidence="2 3" key="1">
    <citation type="journal article" date="2018" name="Syst. Appl. Microbiol.">
        <title>Ereboglobus luteus gen. nov. sp. nov. from cockroach guts, and new insights into the oxygen relationship of the genera Opitutus and Didymococcus (Verrucomicrobia: Opitutaceae).</title>
        <authorList>
            <person name="Tegtmeier D."/>
            <person name="Belitz A."/>
            <person name="Radek R."/>
            <person name="Heimerl T."/>
            <person name="Brune A."/>
        </authorList>
    </citation>
    <scope>NUCLEOTIDE SEQUENCE [LARGE SCALE GENOMIC DNA]</scope>
    <source>
        <strain evidence="2 3">Ho45</strain>
    </source>
</reference>
<keyword evidence="1" id="KW-0472">Membrane</keyword>
<dbReference type="AlphaFoldDB" id="A0A2U8E4E1"/>
<dbReference type="Proteomes" id="UP000244896">
    <property type="component" value="Chromosome"/>
</dbReference>
<gene>
    <name evidence="2" type="ORF">CKA38_10595</name>
</gene>
<protein>
    <submittedName>
        <fullName evidence="2">Uncharacterized protein</fullName>
    </submittedName>
</protein>
<dbReference type="KEGG" id="elut:CKA38_10595"/>
<feature type="transmembrane region" description="Helical" evidence="1">
    <location>
        <begin position="39"/>
        <end position="58"/>
    </location>
</feature>
<evidence type="ECO:0000313" key="2">
    <source>
        <dbReference type="EMBL" id="AWI09635.1"/>
    </source>
</evidence>
<feature type="transmembrane region" description="Helical" evidence="1">
    <location>
        <begin position="12"/>
        <end position="33"/>
    </location>
</feature>
<keyword evidence="1" id="KW-0812">Transmembrane</keyword>
<dbReference type="EMBL" id="CP023004">
    <property type="protein sequence ID" value="AWI09635.1"/>
    <property type="molecule type" value="Genomic_DNA"/>
</dbReference>
<evidence type="ECO:0000256" key="1">
    <source>
        <dbReference type="SAM" id="Phobius"/>
    </source>
</evidence>
<keyword evidence="1" id="KW-1133">Transmembrane helix</keyword>
<organism evidence="2 3">
    <name type="scientific">Ereboglobus luteus</name>
    <dbReference type="NCBI Taxonomy" id="1796921"/>
    <lineage>
        <taxon>Bacteria</taxon>
        <taxon>Pseudomonadati</taxon>
        <taxon>Verrucomicrobiota</taxon>
        <taxon>Opitutia</taxon>
        <taxon>Opitutales</taxon>
        <taxon>Opitutaceae</taxon>
        <taxon>Ereboglobus</taxon>
    </lineage>
</organism>
<keyword evidence="3" id="KW-1185">Reference proteome</keyword>
<evidence type="ECO:0000313" key="3">
    <source>
        <dbReference type="Proteomes" id="UP000244896"/>
    </source>
</evidence>
<proteinExistence type="predicted"/>